<dbReference type="RefSeq" id="WP_171713478.1">
    <property type="nucleotide sequence ID" value="NZ_JAAVLW010000011.1"/>
</dbReference>
<comment type="caution">
    <text evidence="3">The sequence shown here is derived from an EMBL/GenBank/DDBJ whole genome shotgun (WGS) entry which is preliminary data.</text>
</comment>
<keyword evidence="3" id="KW-0255">Endonuclease</keyword>
<dbReference type="EMBL" id="JAAVLW010000011">
    <property type="protein sequence ID" value="NOJ50438.1"/>
    <property type="molecule type" value="Genomic_DNA"/>
</dbReference>
<dbReference type="Pfam" id="PF01844">
    <property type="entry name" value="HNH"/>
    <property type="match status" value="1"/>
</dbReference>
<keyword evidence="4" id="KW-1185">Reference proteome</keyword>
<name>A0A7Y4HAI6_9BRAD</name>
<dbReference type="GO" id="GO:0003676">
    <property type="term" value="F:nucleic acid binding"/>
    <property type="evidence" value="ECO:0007669"/>
    <property type="project" value="InterPro"/>
</dbReference>
<dbReference type="Proteomes" id="UP000528734">
    <property type="component" value="Unassembled WGS sequence"/>
</dbReference>
<dbReference type="InterPro" id="IPR002711">
    <property type="entry name" value="HNH"/>
</dbReference>
<dbReference type="AlphaFoldDB" id="A0A7Y4HAI6"/>
<proteinExistence type="predicted"/>
<sequence length="98" mass="11614">MDKQLDHNWPFRELHVHHRKPVATAMALEPANLQVVCPECHNIIEPRTGSRRKLGCDELGPPVEQWVGRIQREHQPQRRDRRHRHPWVKSSRSRGDPQ</sequence>
<dbReference type="CDD" id="cd00085">
    <property type="entry name" value="HNHc"/>
    <property type="match status" value="1"/>
</dbReference>
<gene>
    <name evidence="3" type="ORF">HCN50_30085</name>
</gene>
<evidence type="ECO:0000259" key="2">
    <source>
        <dbReference type="Pfam" id="PF01844"/>
    </source>
</evidence>
<evidence type="ECO:0000256" key="1">
    <source>
        <dbReference type="SAM" id="MobiDB-lite"/>
    </source>
</evidence>
<feature type="region of interest" description="Disordered" evidence="1">
    <location>
        <begin position="67"/>
        <end position="98"/>
    </location>
</feature>
<evidence type="ECO:0000313" key="3">
    <source>
        <dbReference type="EMBL" id="NOJ50438.1"/>
    </source>
</evidence>
<accession>A0A7Y4HAI6</accession>
<organism evidence="3 4">
    <name type="scientific">Bradyrhizobium archetypum</name>
    <dbReference type="NCBI Taxonomy" id="2721160"/>
    <lineage>
        <taxon>Bacteria</taxon>
        <taxon>Pseudomonadati</taxon>
        <taxon>Pseudomonadota</taxon>
        <taxon>Alphaproteobacteria</taxon>
        <taxon>Hyphomicrobiales</taxon>
        <taxon>Nitrobacteraceae</taxon>
        <taxon>Bradyrhizobium</taxon>
    </lineage>
</organism>
<protein>
    <submittedName>
        <fullName evidence="3">HNH endonuclease</fullName>
    </submittedName>
</protein>
<feature type="domain" description="HNH" evidence="2">
    <location>
        <begin position="12"/>
        <end position="43"/>
    </location>
</feature>
<reference evidence="3 4" key="1">
    <citation type="submission" date="2020-03" db="EMBL/GenBank/DDBJ databases">
        <title>Bradyrhizobium diversity isolated from nodules of Muelleranthus trifoliolatus.</title>
        <authorList>
            <person name="Klepa M."/>
            <person name="Helene L."/>
            <person name="Hungria M."/>
        </authorList>
    </citation>
    <scope>NUCLEOTIDE SEQUENCE [LARGE SCALE GENOMIC DNA]</scope>
    <source>
        <strain evidence="3 4">WSM 1744</strain>
    </source>
</reference>
<evidence type="ECO:0000313" key="4">
    <source>
        <dbReference type="Proteomes" id="UP000528734"/>
    </source>
</evidence>
<keyword evidence="3" id="KW-0540">Nuclease</keyword>
<keyword evidence="3" id="KW-0378">Hydrolase</keyword>
<dbReference type="InterPro" id="IPR003615">
    <property type="entry name" value="HNH_nuc"/>
</dbReference>
<dbReference type="GO" id="GO:0004519">
    <property type="term" value="F:endonuclease activity"/>
    <property type="evidence" value="ECO:0007669"/>
    <property type="project" value="UniProtKB-KW"/>
</dbReference>
<dbReference type="GO" id="GO:0008270">
    <property type="term" value="F:zinc ion binding"/>
    <property type="evidence" value="ECO:0007669"/>
    <property type="project" value="InterPro"/>
</dbReference>